<gene>
    <name evidence="1" type="ORF">Q764_08960</name>
</gene>
<reference evidence="1 2" key="1">
    <citation type="submission" date="2013-09" db="EMBL/GenBank/DDBJ databases">
        <authorList>
            <person name="Zeng Z."/>
            <person name="Chen C."/>
        </authorList>
    </citation>
    <scope>NUCLEOTIDE SEQUENCE [LARGE SCALE GENOMIC DNA]</scope>
    <source>
        <strain evidence="1 2">GH29-5</strain>
    </source>
</reference>
<name>A0A0A2M972_9FLAO</name>
<dbReference type="EMBL" id="JRLW01000010">
    <property type="protein sequence ID" value="KGO89192.1"/>
    <property type="molecule type" value="Genomic_DNA"/>
</dbReference>
<keyword evidence="2" id="KW-1185">Reference proteome</keyword>
<protein>
    <submittedName>
        <fullName evidence="1">Uncharacterized protein</fullName>
    </submittedName>
</protein>
<evidence type="ECO:0000313" key="2">
    <source>
        <dbReference type="Proteomes" id="UP000030121"/>
    </source>
</evidence>
<comment type="caution">
    <text evidence="1">The sequence shown here is derived from an EMBL/GenBank/DDBJ whole genome shotgun (WGS) entry which is preliminary data.</text>
</comment>
<dbReference type="Proteomes" id="UP000030121">
    <property type="component" value="Unassembled WGS sequence"/>
</dbReference>
<proteinExistence type="predicted"/>
<accession>A0A0A2M972</accession>
<organism evidence="1 2">
    <name type="scientific">Flavobacterium suncheonense GH29-5 = DSM 17707</name>
    <dbReference type="NCBI Taxonomy" id="1121899"/>
    <lineage>
        <taxon>Bacteria</taxon>
        <taxon>Pseudomonadati</taxon>
        <taxon>Bacteroidota</taxon>
        <taxon>Flavobacteriia</taxon>
        <taxon>Flavobacteriales</taxon>
        <taxon>Flavobacteriaceae</taxon>
        <taxon>Flavobacterium</taxon>
    </lineage>
</organism>
<dbReference type="AlphaFoldDB" id="A0A0A2M972"/>
<evidence type="ECO:0000313" key="1">
    <source>
        <dbReference type="EMBL" id="KGO89192.1"/>
    </source>
</evidence>
<sequence>MSVRITTTIIITKQLKLKRNDYRRDMPKRFTGTKAPENMPADTINNIFRNNGESHEFTNYLLLIRESVASYFIFGNR</sequence>